<dbReference type="Pfam" id="PF02518">
    <property type="entry name" value="HATPase_c"/>
    <property type="match status" value="1"/>
</dbReference>
<name>A0A918S9U1_9HYPH</name>
<evidence type="ECO:0000256" key="3">
    <source>
        <dbReference type="ARBA" id="ARBA00022553"/>
    </source>
</evidence>
<dbReference type="GO" id="GO:0000155">
    <property type="term" value="F:phosphorelay sensor kinase activity"/>
    <property type="evidence" value="ECO:0007669"/>
    <property type="project" value="InterPro"/>
</dbReference>
<reference evidence="7" key="2">
    <citation type="submission" date="2020-09" db="EMBL/GenBank/DDBJ databases">
        <authorList>
            <person name="Sun Q."/>
            <person name="Kim S."/>
        </authorList>
    </citation>
    <scope>NUCLEOTIDE SEQUENCE</scope>
    <source>
        <strain evidence="7">KCTC 32437</strain>
    </source>
</reference>
<dbReference type="SMART" id="SM00388">
    <property type="entry name" value="HisKA"/>
    <property type="match status" value="1"/>
</dbReference>
<evidence type="ECO:0000313" key="7">
    <source>
        <dbReference type="EMBL" id="GHA29136.1"/>
    </source>
</evidence>
<dbReference type="InterPro" id="IPR003661">
    <property type="entry name" value="HisK_dim/P_dom"/>
</dbReference>
<evidence type="ECO:0000256" key="1">
    <source>
        <dbReference type="ARBA" id="ARBA00000085"/>
    </source>
</evidence>
<keyword evidence="4" id="KW-0808">Transferase</keyword>
<evidence type="ECO:0000256" key="4">
    <source>
        <dbReference type="ARBA" id="ARBA00022679"/>
    </source>
</evidence>
<dbReference type="Pfam" id="PF00512">
    <property type="entry name" value="HisKA"/>
    <property type="match status" value="1"/>
</dbReference>
<evidence type="ECO:0000259" key="6">
    <source>
        <dbReference type="PROSITE" id="PS50109"/>
    </source>
</evidence>
<dbReference type="PANTHER" id="PTHR43047:SF69">
    <property type="entry name" value="HISTIDINE KINASE CONTAINING CHEY-HOMOLOGOUS RECEIVER DOMAIN-RELATED"/>
    <property type="match status" value="1"/>
</dbReference>
<dbReference type="Gene3D" id="1.10.287.130">
    <property type="match status" value="1"/>
</dbReference>
<feature type="domain" description="Histidine kinase" evidence="6">
    <location>
        <begin position="328"/>
        <end position="547"/>
    </location>
</feature>
<dbReference type="EMBL" id="BMZE01000003">
    <property type="protein sequence ID" value="GHA29136.1"/>
    <property type="molecule type" value="Genomic_DNA"/>
</dbReference>
<evidence type="ECO:0000256" key="2">
    <source>
        <dbReference type="ARBA" id="ARBA00012438"/>
    </source>
</evidence>
<dbReference type="PRINTS" id="PR00344">
    <property type="entry name" value="BCTRLSENSOR"/>
</dbReference>
<proteinExistence type="predicted"/>
<evidence type="ECO:0000313" key="8">
    <source>
        <dbReference type="Proteomes" id="UP000646579"/>
    </source>
</evidence>
<dbReference type="SMART" id="SM00387">
    <property type="entry name" value="HATPase_c"/>
    <property type="match status" value="1"/>
</dbReference>
<dbReference type="PANTHER" id="PTHR43047">
    <property type="entry name" value="TWO-COMPONENT HISTIDINE PROTEIN KINASE"/>
    <property type="match status" value="1"/>
</dbReference>
<dbReference type="GO" id="GO:0009927">
    <property type="term" value="F:histidine phosphotransfer kinase activity"/>
    <property type="evidence" value="ECO:0007669"/>
    <property type="project" value="TreeGrafter"/>
</dbReference>
<keyword evidence="3" id="KW-0597">Phosphoprotein</keyword>
<gene>
    <name evidence="7" type="ORF">GCM10007989_25880</name>
</gene>
<accession>A0A918S9U1</accession>
<dbReference type="PROSITE" id="PS50109">
    <property type="entry name" value="HIS_KIN"/>
    <property type="match status" value="1"/>
</dbReference>
<dbReference type="SUPFAM" id="SSF47384">
    <property type="entry name" value="Homodimeric domain of signal transducing histidine kinase"/>
    <property type="match status" value="1"/>
</dbReference>
<dbReference type="GO" id="GO:0005886">
    <property type="term" value="C:plasma membrane"/>
    <property type="evidence" value="ECO:0007669"/>
    <property type="project" value="TreeGrafter"/>
</dbReference>
<dbReference type="CDD" id="cd00082">
    <property type="entry name" value="HisKA"/>
    <property type="match status" value="1"/>
</dbReference>
<organism evidence="7 8">
    <name type="scientific">Devosia pacifica</name>
    <dbReference type="NCBI Taxonomy" id="1335967"/>
    <lineage>
        <taxon>Bacteria</taxon>
        <taxon>Pseudomonadati</taxon>
        <taxon>Pseudomonadota</taxon>
        <taxon>Alphaproteobacteria</taxon>
        <taxon>Hyphomicrobiales</taxon>
        <taxon>Devosiaceae</taxon>
        <taxon>Devosia</taxon>
    </lineage>
</organism>
<reference evidence="7" key="1">
    <citation type="journal article" date="2014" name="Int. J. Syst. Evol. Microbiol.">
        <title>Complete genome sequence of Corynebacterium casei LMG S-19264T (=DSM 44701T), isolated from a smear-ripened cheese.</title>
        <authorList>
            <consortium name="US DOE Joint Genome Institute (JGI-PGF)"/>
            <person name="Walter F."/>
            <person name="Albersmeier A."/>
            <person name="Kalinowski J."/>
            <person name="Ruckert C."/>
        </authorList>
    </citation>
    <scope>NUCLEOTIDE SEQUENCE</scope>
    <source>
        <strain evidence="7">KCTC 32437</strain>
    </source>
</reference>
<dbReference type="InterPro" id="IPR036890">
    <property type="entry name" value="HATPase_C_sf"/>
</dbReference>
<protein>
    <recommendedName>
        <fullName evidence="2">histidine kinase</fullName>
        <ecNumber evidence="2">2.7.13.3</ecNumber>
    </recommendedName>
</protein>
<dbReference type="RefSeq" id="WP_189426161.1">
    <property type="nucleotide sequence ID" value="NZ_BMZE01000003.1"/>
</dbReference>
<dbReference type="InterPro" id="IPR004358">
    <property type="entry name" value="Sig_transdc_His_kin-like_C"/>
</dbReference>
<keyword evidence="8" id="KW-1185">Reference proteome</keyword>
<dbReference type="EC" id="2.7.13.3" evidence="2"/>
<dbReference type="Proteomes" id="UP000646579">
    <property type="component" value="Unassembled WGS sequence"/>
</dbReference>
<keyword evidence="5" id="KW-0418">Kinase</keyword>
<sequence>MGSSVNTEADADRFGVGAAGTQEAKTAGFKPFFSFVRHIDTTTRTVALTAFTAAALFTLTEIVQSLEAADRELRTASHELSTELQSLSESAAARRLRTLKASLGSGVSVSLYQEADASMLPSIGYLVEAGALGTLAIERDTASVAARAAPSGVAAFLAAGLFTLGSGMIGRRKRKGAVVRDHSLDLSSFVGAIPFGVACWTKTGRMTVCNEVYRGHIETATYGSAFDLNYYDALKRLSQGGYIKMVDAGANNDRALEVHREDGHCLLIEERRIGTGFITLVSDVTEQKRQDDLLAAVREEQRLLARRYHQEKLRAEAASRSKTNFLAHLSHDIRTPLNHIIGFAELIGHETYGPLGDKRYLDYVGNIKSSGRHLLASFAAILELAELEGGRRLLKSEPIDLDALLERVAQRYQPKARQAGVRFTLGARCESQIAGDTVSIERMLGNALDNAVRFTPTGGEVTLAAYCGRDGVVIEVSDTGVGMAEERLENLSQPFALGDASFTREGVGPGLGLPIARAIAELSGGHMAIDSSLALGTTVAFSLPLQHDEDTAVMHAAE</sequence>
<dbReference type="InterPro" id="IPR005467">
    <property type="entry name" value="His_kinase_dom"/>
</dbReference>
<evidence type="ECO:0000256" key="5">
    <source>
        <dbReference type="ARBA" id="ARBA00022777"/>
    </source>
</evidence>
<dbReference type="SUPFAM" id="SSF55874">
    <property type="entry name" value="ATPase domain of HSP90 chaperone/DNA topoisomerase II/histidine kinase"/>
    <property type="match status" value="1"/>
</dbReference>
<comment type="caution">
    <text evidence="7">The sequence shown here is derived from an EMBL/GenBank/DDBJ whole genome shotgun (WGS) entry which is preliminary data.</text>
</comment>
<dbReference type="AlphaFoldDB" id="A0A918S9U1"/>
<dbReference type="InterPro" id="IPR036097">
    <property type="entry name" value="HisK_dim/P_sf"/>
</dbReference>
<comment type="catalytic activity">
    <reaction evidence="1">
        <text>ATP + protein L-histidine = ADP + protein N-phospho-L-histidine.</text>
        <dbReference type="EC" id="2.7.13.3"/>
    </reaction>
</comment>
<dbReference type="InterPro" id="IPR003594">
    <property type="entry name" value="HATPase_dom"/>
</dbReference>
<dbReference type="Gene3D" id="3.30.565.10">
    <property type="entry name" value="Histidine kinase-like ATPase, C-terminal domain"/>
    <property type="match status" value="1"/>
</dbReference>